<dbReference type="EMBL" id="UXAW01000071">
    <property type="protein sequence ID" value="VDC29416.1"/>
    <property type="molecule type" value="Genomic_DNA"/>
</dbReference>
<dbReference type="InterPro" id="IPR052339">
    <property type="entry name" value="Fe-S_Maturation_MIP18"/>
</dbReference>
<dbReference type="Pfam" id="PF01883">
    <property type="entry name" value="FeS_assembly_P"/>
    <property type="match status" value="1"/>
</dbReference>
<dbReference type="InterPro" id="IPR002744">
    <property type="entry name" value="MIP18-like"/>
</dbReference>
<reference evidence="2 3" key="1">
    <citation type="submission" date="2018-11" db="EMBL/GenBank/DDBJ databases">
        <authorList>
            <person name="Criscuolo A."/>
        </authorList>
    </citation>
    <scope>NUCLEOTIDE SEQUENCE [LARGE SCALE GENOMIC DNA]</scope>
    <source>
        <strain evidence="2">ACIP111625</strain>
    </source>
</reference>
<feature type="domain" description="MIP18 family-like" evidence="1">
    <location>
        <begin position="6"/>
        <end position="77"/>
    </location>
</feature>
<dbReference type="PANTHER" id="PTHR42831:SF1">
    <property type="entry name" value="FE-S PROTEIN MATURATION AUXILIARY FACTOR YITW"/>
    <property type="match status" value="1"/>
</dbReference>
<name>A0A3P5XKY0_9RHOB</name>
<dbReference type="Gene3D" id="3.30.300.130">
    <property type="entry name" value="Fe-S cluster assembly (FSCA)"/>
    <property type="match status" value="1"/>
</dbReference>
<evidence type="ECO:0000259" key="1">
    <source>
        <dbReference type="Pfam" id="PF01883"/>
    </source>
</evidence>
<dbReference type="AlphaFoldDB" id="A0A3P5XKY0"/>
<dbReference type="InterPro" id="IPR034904">
    <property type="entry name" value="FSCA_dom_sf"/>
</dbReference>
<dbReference type="SUPFAM" id="SSF117916">
    <property type="entry name" value="Fe-S cluster assembly (FSCA) domain-like"/>
    <property type="match status" value="1"/>
</dbReference>
<evidence type="ECO:0000313" key="2">
    <source>
        <dbReference type="EMBL" id="VDC29416.1"/>
    </source>
</evidence>
<dbReference type="Proteomes" id="UP000277498">
    <property type="component" value="Unassembled WGS sequence"/>
</dbReference>
<proteinExistence type="predicted"/>
<dbReference type="PANTHER" id="PTHR42831">
    <property type="entry name" value="FE-S PROTEIN MATURATION AUXILIARY FACTOR YITW"/>
    <property type="match status" value="1"/>
</dbReference>
<organism evidence="2 3">
    <name type="scientific">Pseudogemmobacter humi</name>
    <dbReference type="NCBI Taxonomy" id="2483812"/>
    <lineage>
        <taxon>Bacteria</taxon>
        <taxon>Pseudomonadati</taxon>
        <taxon>Pseudomonadota</taxon>
        <taxon>Alphaproteobacteria</taxon>
        <taxon>Rhodobacterales</taxon>
        <taxon>Paracoccaceae</taxon>
        <taxon>Pseudogemmobacter</taxon>
    </lineage>
</organism>
<protein>
    <recommendedName>
        <fullName evidence="1">MIP18 family-like domain-containing protein</fullName>
    </recommendedName>
</protein>
<evidence type="ECO:0000313" key="3">
    <source>
        <dbReference type="Proteomes" id="UP000277498"/>
    </source>
</evidence>
<accession>A0A3P5XKY0</accession>
<gene>
    <name evidence="2" type="ORF">XINFAN_02325</name>
</gene>
<sequence length="93" mass="10135">MDRGLRDRVEQALTSVIDPETGRDLVAMGLIYGIRTEGGLAEVEMTTTTRGCPLSEMLRLGAEAAVAGVPGVARAEVRLTWDPPWTPERMRPL</sequence>
<dbReference type="RefSeq" id="WP_124087068.1">
    <property type="nucleotide sequence ID" value="NZ_UXAW01000071.1"/>
</dbReference>
<keyword evidence="3" id="KW-1185">Reference proteome</keyword>
<dbReference type="OrthoDB" id="9805360at2"/>